<dbReference type="NCBIfam" id="TIGR00419">
    <property type="entry name" value="tim"/>
    <property type="match status" value="1"/>
</dbReference>
<comment type="similarity">
    <text evidence="2 7 8">Belongs to the triosephosphate isomerase family.</text>
</comment>
<evidence type="ECO:0000256" key="3">
    <source>
        <dbReference type="ARBA" id="ARBA00022432"/>
    </source>
</evidence>
<sequence>MRPKLVVGNWKMNGSRAANAMLLTGILEGLQDAKAASAVCVPAPYLHQCQDILTGSALAWGAQDVSCQQPGAYTGEVCASMLQDFGCRYVIVGHSERRAYHGETNELVARKAQSALDAGLTPIVCVGETLVQREAGQTMEVVGAQLDAVLAQVGPAAVGKLVVAYEPVWAIGTGKTATPAMAQEVHAALREKLRACNAEAAENVLVLYGGSMKPDNAADLMAQPDIDGGLIGGAALKAADFLAIIEAASRAAQ</sequence>
<dbReference type="GO" id="GO:0004807">
    <property type="term" value="F:triose-phosphate isomerase activity"/>
    <property type="evidence" value="ECO:0007669"/>
    <property type="project" value="UniProtKB-EC"/>
</dbReference>
<comment type="pathway">
    <text evidence="7 8">Carbohydrate degradation; glycolysis; D-glyceraldehyde 3-phosphate from glycerone phosphate: step 1/1.</text>
</comment>
<feature type="binding site" evidence="7">
    <location>
        <position position="172"/>
    </location>
    <ligand>
        <name>substrate</name>
    </ligand>
</feature>
<dbReference type="InterPro" id="IPR020861">
    <property type="entry name" value="Triosephosphate_isomerase_AS"/>
</dbReference>
<evidence type="ECO:0000256" key="5">
    <source>
        <dbReference type="ARBA" id="ARBA00023152"/>
    </source>
</evidence>
<protein>
    <recommendedName>
        <fullName evidence="7 8">Triosephosphate isomerase</fullName>
        <shortName evidence="7">TIM</shortName>
        <shortName evidence="7">TPI</shortName>
        <ecNumber evidence="7 8">5.3.1.1</ecNumber>
    </recommendedName>
    <alternativeName>
        <fullName evidence="7">Triose-phosphate isomerase</fullName>
    </alternativeName>
</protein>
<dbReference type="InterPro" id="IPR035990">
    <property type="entry name" value="TIM_sf"/>
</dbReference>
<feature type="binding site" evidence="7">
    <location>
        <begin position="232"/>
        <end position="233"/>
    </location>
    <ligand>
        <name>substrate</name>
    </ligand>
</feature>
<keyword evidence="5 7" id="KW-0324">Glycolysis</keyword>
<dbReference type="PROSITE" id="PS51440">
    <property type="entry name" value="TIM_2"/>
    <property type="match status" value="1"/>
</dbReference>
<evidence type="ECO:0000256" key="7">
    <source>
        <dbReference type="HAMAP-Rule" id="MF_00147"/>
    </source>
</evidence>
<evidence type="ECO:0000256" key="8">
    <source>
        <dbReference type="RuleBase" id="RU363013"/>
    </source>
</evidence>
<dbReference type="PROSITE" id="PS00171">
    <property type="entry name" value="TIM_1"/>
    <property type="match status" value="1"/>
</dbReference>
<dbReference type="SUPFAM" id="SSF51351">
    <property type="entry name" value="Triosephosphate isomerase (TIM)"/>
    <property type="match status" value="1"/>
</dbReference>
<dbReference type="InterPro" id="IPR022896">
    <property type="entry name" value="TrioseP_Isoase_bac/euk"/>
</dbReference>
<evidence type="ECO:0000256" key="6">
    <source>
        <dbReference type="ARBA" id="ARBA00023235"/>
    </source>
</evidence>
<evidence type="ECO:0000256" key="2">
    <source>
        <dbReference type="ARBA" id="ARBA00007422"/>
    </source>
</evidence>
<keyword evidence="3 7" id="KW-0312">Gluconeogenesis</keyword>
<feature type="binding site" evidence="7">
    <location>
        <begin position="9"/>
        <end position="11"/>
    </location>
    <ligand>
        <name>substrate</name>
    </ligand>
</feature>
<comment type="pathway">
    <text evidence="7 8">Carbohydrate biosynthesis; gluconeogenesis.</text>
</comment>
<keyword evidence="10" id="KW-1185">Reference proteome</keyword>
<dbReference type="HAMAP" id="MF_00147_B">
    <property type="entry name" value="TIM_B"/>
    <property type="match status" value="1"/>
</dbReference>
<accession>A0ABT2AQU6</accession>
<comment type="subcellular location">
    <subcellularLocation>
        <location evidence="7 8">Cytoplasm</location>
    </subcellularLocation>
</comment>
<feature type="binding site" evidence="7">
    <location>
        <position position="211"/>
    </location>
    <ligand>
        <name>substrate</name>
    </ligand>
</feature>
<comment type="function">
    <text evidence="7">Involved in the gluconeogenesis. Catalyzes stereospecifically the conversion of dihydroxyacetone phosphate (DHAP) to D-glyceraldehyde-3-phosphate (G3P).</text>
</comment>
<comment type="catalytic activity">
    <reaction evidence="7 8">
        <text>D-glyceraldehyde 3-phosphate = dihydroxyacetone phosphate</text>
        <dbReference type="Rhea" id="RHEA:18585"/>
        <dbReference type="ChEBI" id="CHEBI:57642"/>
        <dbReference type="ChEBI" id="CHEBI:59776"/>
        <dbReference type="EC" id="5.3.1.1"/>
    </reaction>
</comment>
<dbReference type="EMBL" id="JANUHA010000017">
    <property type="protein sequence ID" value="MCS0598619.1"/>
    <property type="molecule type" value="Genomic_DNA"/>
</dbReference>
<dbReference type="InterPro" id="IPR000652">
    <property type="entry name" value="Triosephosphate_isomerase"/>
</dbReference>
<dbReference type="CDD" id="cd00311">
    <property type="entry name" value="TIM"/>
    <property type="match status" value="1"/>
</dbReference>
<keyword evidence="6 7" id="KW-0413">Isomerase</keyword>
<gene>
    <name evidence="7 9" type="primary">tpiA</name>
    <name evidence="9" type="ORF">NX780_19950</name>
</gene>
<name>A0ABT2AQU6_9BURK</name>
<dbReference type="EC" id="5.3.1.1" evidence="7 8"/>
<proteinExistence type="inferred from homology"/>
<dbReference type="RefSeq" id="WP_258829631.1">
    <property type="nucleotide sequence ID" value="NZ_JANUHA010000017.1"/>
</dbReference>
<dbReference type="Pfam" id="PF00121">
    <property type="entry name" value="TIM"/>
    <property type="match status" value="1"/>
</dbReference>
<reference evidence="9 10" key="1">
    <citation type="submission" date="2022-08" db="EMBL/GenBank/DDBJ databases">
        <title>Reclassification of Massilia species as members of the genera Telluria, Duganella, Pseudoduganella, Mokoshia gen. nov. and Zemynaea gen. nov. using orthogonal and non-orthogonal genome-based approaches.</title>
        <authorList>
            <person name="Bowman J.P."/>
        </authorList>
    </citation>
    <scope>NUCLEOTIDE SEQUENCE [LARGE SCALE GENOMIC DNA]</scope>
    <source>
        <strain evidence="9 10">JCM 31661</strain>
    </source>
</reference>
<comment type="pathway">
    <text evidence="1">Carbohydrate metabolism; erythritol degradation.</text>
</comment>
<dbReference type="Proteomes" id="UP001206572">
    <property type="component" value="Unassembled WGS sequence"/>
</dbReference>
<dbReference type="PANTHER" id="PTHR21139:SF42">
    <property type="entry name" value="TRIOSEPHOSPHATE ISOMERASE"/>
    <property type="match status" value="1"/>
</dbReference>
<evidence type="ECO:0000256" key="1">
    <source>
        <dbReference type="ARBA" id="ARBA00004939"/>
    </source>
</evidence>
<evidence type="ECO:0000256" key="4">
    <source>
        <dbReference type="ARBA" id="ARBA00022490"/>
    </source>
</evidence>
<feature type="active site" description="Electrophile" evidence="7">
    <location>
        <position position="94"/>
    </location>
</feature>
<organism evidence="9 10">
    <name type="scientific">Massilia agri</name>
    <dbReference type="NCBI Taxonomy" id="1886785"/>
    <lineage>
        <taxon>Bacteria</taxon>
        <taxon>Pseudomonadati</taxon>
        <taxon>Pseudomonadota</taxon>
        <taxon>Betaproteobacteria</taxon>
        <taxon>Burkholderiales</taxon>
        <taxon>Oxalobacteraceae</taxon>
        <taxon>Telluria group</taxon>
        <taxon>Massilia</taxon>
    </lineage>
</organism>
<comment type="caution">
    <text evidence="9">The sequence shown here is derived from an EMBL/GenBank/DDBJ whole genome shotgun (WGS) entry which is preliminary data.</text>
</comment>
<evidence type="ECO:0000313" key="10">
    <source>
        <dbReference type="Proteomes" id="UP001206572"/>
    </source>
</evidence>
<dbReference type="PANTHER" id="PTHR21139">
    <property type="entry name" value="TRIOSEPHOSPHATE ISOMERASE"/>
    <property type="match status" value="1"/>
</dbReference>
<feature type="active site" description="Proton acceptor" evidence="7">
    <location>
        <position position="166"/>
    </location>
</feature>
<dbReference type="InterPro" id="IPR013785">
    <property type="entry name" value="Aldolase_TIM"/>
</dbReference>
<comment type="subunit">
    <text evidence="7 8">Homodimer.</text>
</comment>
<evidence type="ECO:0000313" key="9">
    <source>
        <dbReference type="EMBL" id="MCS0598619.1"/>
    </source>
</evidence>
<dbReference type="Gene3D" id="3.20.20.70">
    <property type="entry name" value="Aldolase class I"/>
    <property type="match status" value="1"/>
</dbReference>
<keyword evidence="4 7" id="KW-0963">Cytoplasm</keyword>